<dbReference type="Pfam" id="PF00171">
    <property type="entry name" value="Aldedh"/>
    <property type="match status" value="1"/>
</dbReference>
<dbReference type="Proteomes" id="UP001589645">
    <property type="component" value="Unassembled WGS sequence"/>
</dbReference>
<proteinExistence type="inferred from homology"/>
<dbReference type="PANTHER" id="PTHR43353">
    <property type="entry name" value="SUCCINATE-SEMIALDEHYDE DEHYDROGENASE, MITOCHONDRIAL"/>
    <property type="match status" value="1"/>
</dbReference>
<dbReference type="InterPro" id="IPR016162">
    <property type="entry name" value="Ald_DH_N"/>
</dbReference>
<reference evidence="6 7" key="1">
    <citation type="submission" date="2024-09" db="EMBL/GenBank/DDBJ databases">
        <authorList>
            <person name="Sun Q."/>
            <person name="Mori K."/>
        </authorList>
    </citation>
    <scope>NUCLEOTIDE SEQUENCE [LARGE SCALE GENOMIC DNA]</scope>
    <source>
        <strain evidence="6 7">CECT 8064</strain>
    </source>
</reference>
<dbReference type="InterPro" id="IPR016161">
    <property type="entry name" value="Ald_DH/histidinol_DH"/>
</dbReference>
<evidence type="ECO:0000313" key="6">
    <source>
        <dbReference type="EMBL" id="MFB9135060.1"/>
    </source>
</evidence>
<name>A0ABV5HLG5_9VIBR</name>
<keyword evidence="7" id="KW-1185">Reference proteome</keyword>
<dbReference type="InterPro" id="IPR050740">
    <property type="entry name" value="Aldehyde_DH_Superfamily"/>
</dbReference>
<keyword evidence="2 4" id="KW-0560">Oxidoreductase</keyword>
<gene>
    <name evidence="6" type="ORF">ACFFUV_08805</name>
</gene>
<comment type="caution">
    <text evidence="6">The sequence shown here is derived from an EMBL/GenBank/DDBJ whole genome shotgun (WGS) entry which is preliminary data.</text>
</comment>
<evidence type="ECO:0000256" key="3">
    <source>
        <dbReference type="PROSITE-ProRule" id="PRU10007"/>
    </source>
</evidence>
<dbReference type="InterPro" id="IPR016160">
    <property type="entry name" value="Ald_DH_CS_CYS"/>
</dbReference>
<feature type="domain" description="Aldehyde dehydrogenase" evidence="5">
    <location>
        <begin position="38"/>
        <end position="499"/>
    </location>
</feature>
<dbReference type="EC" id="1.2.1.-" evidence="6"/>
<dbReference type="PROSITE" id="PS00070">
    <property type="entry name" value="ALDEHYDE_DEHYDR_CYS"/>
    <property type="match status" value="1"/>
</dbReference>
<sequence length="512" mass="56406">MTAHLSMHAHQFKASHDMMAMMDDVRLVRNLAYVNGKWTSGEQFLAVDNPADERVIGYMTLLSQQQIYQAIDAADKAFVTWRQWQADERARILMVWHDLIIEAKTDLARLMVMEQGKTLAEAMGEIDYGASFIRWFAEEARRSYGETIPSHIANAQLATIREPIGVAALITPWNFPCAMITRKAAAALAIGCPVLIKPAGETPFSALALAELADRAGFPPGVFNVITGEPEMVSKTLCHSTKVKALSFTGSTRVGKLLLQDAAQTVKKCSMELGGNAPFIILEDMDVDAAVQSALEAKFQTSGQDCLAANRIFVPQSMYEAFIERFAEKMRQLVVGNGFEKGVDLGPLINRKAAQKAQNLVVDALNKGARLITCDQTQSTDYRQPWPSNFFPPTLLADVTPDMDVYREENFCPVAGVLPYQDLDIMLAMCNDTEYGLAAYVYGHDIHQIWHCLRALEFGMVSVNSVKMTGHSIPFGGVKQSGVGREGSRHGLDEFSELKYYCLGALPTVSGS</sequence>
<dbReference type="InterPro" id="IPR015590">
    <property type="entry name" value="Aldehyde_DH_dom"/>
</dbReference>
<accession>A0ABV5HLG5</accession>
<dbReference type="PROSITE" id="PS00687">
    <property type="entry name" value="ALDEHYDE_DEHYDR_GLU"/>
    <property type="match status" value="1"/>
</dbReference>
<dbReference type="GO" id="GO:0016491">
    <property type="term" value="F:oxidoreductase activity"/>
    <property type="evidence" value="ECO:0007669"/>
    <property type="project" value="UniProtKB-KW"/>
</dbReference>
<dbReference type="Gene3D" id="3.40.605.10">
    <property type="entry name" value="Aldehyde Dehydrogenase, Chain A, domain 1"/>
    <property type="match status" value="1"/>
</dbReference>
<feature type="active site" evidence="3">
    <location>
        <position position="272"/>
    </location>
</feature>
<evidence type="ECO:0000256" key="4">
    <source>
        <dbReference type="RuleBase" id="RU003345"/>
    </source>
</evidence>
<dbReference type="InterPro" id="IPR016163">
    <property type="entry name" value="Ald_DH_C"/>
</dbReference>
<dbReference type="PANTHER" id="PTHR43353:SF5">
    <property type="entry name" value="SUCCINATE-SEMIALDEHYDE DEHYDROGENASE, MITOCHONDRIAL"/>
    <property type="match status" value="1"/>
</dbReference>
<evidence type="ECO:0000313" key="7">
    <source>
        <dbReference type="Proteomes" id="UP001589645"/>
    </source>
</evidence>
<evidence type="ECO:0000256" key="1">
    <source>
        <dbReference type="ARBA" id="ARBA00009986"/>
    </source>
</evidence>
<dbReference type="CDD" id="cd07103">
    <property type="entry name" value="ALDH_F5_SSADH_GabD"/>
    <property type="match status" value="1"/>
</dbReference>
<evidence type="ECO:0000259" key="5">
    <source>
        <dbReference type="Pfam" id="PF00171"/>
    </source>
</evidence>
<dbReference type="SUPFAM" id="SSF53720">
    <property type="entry name" value="ALDH-like"/>
    <property type="match status" value="1"/>
</dbReference>
<dbReference type="EMBL" id="JBHMEP010000001">
    <property type="protein sequence ID" value="MFB9135060.1"/>
    <property type="molecule type" value="Genomic_DNA"/>
</dbReference>
<dbReference type="InterPro" id="IPR029510">
    <property type="entry name" value="Ald_DH_CS_GLU"/>
</dbReference>
<evidence type="ECO:0000256" key="2">
    <source>
        <dbReference type="ARBA" id="ARBA00023002"/>
    </source>
</evidence>
<dbReference type="Gene3D" id="3.40.309.10">
    <property type="entry name" value="Aldehyde Dehydrogenase, Chain A, domain 2"/>
    <property type="match status" value="1"/>
</dbReference>
<organism evidence="6 7">
    <name type="scientific">Vibrio olivae</name>
    <dbReference type="NCBI Taxonomy" id="1243002"/>
    <lineage>
        <taxon>Bacteria</taxon>
        <taxon>Pseudomonadati</taxon>
        <taxon>Pseudomonadota</taxon>
        <taxon>Gammaproteobacteria</taxon>
        <taxon>Vibrionales</taxon>
        <taxon>Vibrionaceae</taxon>
        <taxon>Vibrio</taxon>
    </lineage>
</organism>
<dbReference type="RefSeq" id="WP_390191305.1">
    <property type="nucleotide sequence ID" value="NZ_JBHMEP010000001.1"/>
</dbReference>
<comment type="similarity">
    <text evidence="1 4">Belongs to the aldehyde dehydrogenase family.</text>
</comment>
<protein>
    <submittedName>
        <fullName evidence="6">NAD-dependent succinate-semialdehyde dehydrogenase</fullName>
        <ecNumber evidence="6">1.2.1.-</ecNumber>
    </submittedName>
</protein>